<comment type="caution">
    <text evidence="2">The sequence shown here is derived from an EMBL/GenBank/DDBJ whole genome shotgun (WGS) entry which is preliminary data.</text>
</comment>
<evidence type="ECO:0000313" key="2">
    <source>
        <dbReference type="EMBL" id="KAJ7695510.1"/>
    </source>
</evidence>
<feature type="compositionally biased region" description="Polar residues" evidence="1">
    <location>
        <begin position="415"/>
        <end position="429"/>
    </location>
</feature>
<protein>
    <submittedName>
        <fullName evidence="2">Uncharacterized protein</fullName>
    </submittedName>
</protein>
<organism evidence="2 3">
    <name type="scientific">Mycena metata</name>
    <dbReference type="NCBI Taxonomy" id="1033252"/>
    <lineage>
        <taxon>Eukaryota</taxon>
        <taxon>Fungi</taxon>
        <taxon>Dikarya</taxon>
        <taxon>Basidiomycota</taxon>
        <taxon>Agaricomycotina</taxon>
        <taxon>Agaricomycetes</taxon>
        <taxon>Agaricomycetidae</taxon>
        <taxon>Agaricales</taxon>
        <taxon>Marasmiineae</taxon>
        <taxon>Mycenaceae</taxon>
        <taxon>Mycena</taxon>
    </lineage>
</organism>
<feature type="compositionally biased region" description="Acidic residues" evidence="1">
    <location>
        <begin position="382"/>
        <end position="392"/>
    </location>
</feature>
<gene>
    <name evidence="2" type="ORF">B0H16DRAFT_1842946</name>
</gene>
<reference evidence="2" key="1">
    <citation type="submission" date="2023-03" db="EMBL/GenBank/DDBJ databases">
        <title>Massive genome expansion in bonnet fungi (Mycena s.s.) driven by repeated elements and novel gene families across ecological guilds.</title>
        <authorList>
            <consortium name="Lawrence Berkeley National Laboratory"/>
            <person name="Harder C.B."/>
            <person name="Miyauchi S."/>
            <person name="Viragh M."/>
            <person name="Kuo A."/>
            <person name="Thoen E."/>
            <person name="Andreopoulos B."/>
            <person name="Lu D."/>
            <person name="Skrede I."/>
            <person name="Drula E."/>
            <person name="Henrissat B."/>
            <person name="Morin E."/>
            <person name="Kohler A."/>
            <person name="Barry K."/>
            <person name="LaButti K."/>
            <person name="Morin E."/>
            <person name="Salamov A."/>
            <person name="Lipzen A."/>
            <person name="Mereny Z."/>
            <person name="Hegedus B."/>
            <person name="Baldrian P."/>
            <person name="Stursova M."/>
            <person name="Weitz H."/>
            <person name="Taylor A."/>
            <person name="Grigoriev I.V."/>
            <person name="Nagy L.G."/>
            <person name="Martin F."/>
            <person name="Kauserud H."/>
        </authorList>
    </citation>
    <scope>NUCLEOTIDE SEQUENCE</scope>
    <source>
        <strain evidence="2">CBHHK182m</strain>
    </source>
</reference>
<name>A0AAD7DNI6_9AGAR</name>
<accession>A0AAD7DNI6</accession>
<sequence length="438" mass="49061">MAKKQGARKKVARKWKCIEKKDRRNLKMWAEGAREDVLKPHIPAYTDALQRGWRAERDYLTLVCNEFHARIPWCLGDHEEPKLPLPEYDQYAQVVEEELDKEELANKRLKIETMNARIGRWLKYRARRLIKPLKMDSARDPWAIYLAKLAGINAPPKARQAFQQFMHESYESEIAPVVQARWKASEQSSGELSSKKGPDAPFRAKVARELFAELPEGHQDGLHQRAKDAAQTARDEYTNAMKRGHSNCIDALGPFVSTFLHGISDYTGLQSFAVFGGPMPEYGREIRTLHVAHGFNRSAVPCSFPQWAKTRFSHDVLDFMKDYLRTAYTPSECTEAALAVPDGPDALAGAKYTLPPDLGFSNGDDDDDKSSGSDDASGSDGDTSESEMESGMEDVLGEKKKKRKAAEKDKGGRKSSANGKANGKETANTVGKKRKRPS</sequence>
<proteinExistence type="predicted"/>
<dbReference type="AlphaFoldDB" id="A0AAD7DNI6"/>
<feature type="region of interest" description="Disordered" evidence="1">
    <location>
        <begin position="350"/>
        <end position="438"/>
    </location>
</feature>
<evidence type="ECO:0000313" key="3">
    <source>
        <dbReference type="Proteomes" id="UP001215598"/>
    </source>
</evidence>
<dbReference type="Proteomes" id="UP001215598">
    <property type="component" value="Unassembled WGS sequence"/>
</dbReference>
<evidence type="ECO:0000256" key="1">
    <source>
        <dbReference type="SAM" id="MobiDB-lite"/>
    </source>
</evidence>
<dbReference type="EMBL" id="JARKIB010000656">
    <property type="protein sequence ID" value="KAJ7695510.1"/>
    <property type="molecule type" value="Genomic_DNA"/>
</dbReference>
<keyword evidence="3" id="KW-1185">Reference proteome</keyword>